<dbReference type="InterPro" id="IPR039901">
    <property type="entry name" value="Kdotransferase"/>
</dbReference>
<keyword evidence="11" id="KW-0328">Glycosyltransferase</keyword>
<reference evidence="11 12" key="1">
    <citation type="submission" date="2019-02" db="EMBL/GenBank/DDBJ databases">
        <title>Deep-cultivation of Planctomycetes and their phenomic and genomic characterization uncovers novel biology.</title>
        <authorList>
            <person name="Wiegand S."/>
            <person name="Jogler M."/>
            <person name="Boedeker C."/>
            <person name="Pinto D."/>
            <person name="Vollmers J."/>
            <person name="Rivas-Marin E."/>
            <person name="Kohn T."/>
            <person name="Peeters S.H."/>
            <person name="Heuer A."/>
            <person name="Rast P."/>
            <person name="Oberbeckmann S."/>
            <person name="Bunk B."/>
            <person name="Jeske O."/>
            <person name="Meyerdierks A."/>
            <person name="Storesund J.E."/>
            <person name="Kallscheuer N."/>
            <person name="Luecker S."/>
            <person name="Lage O.M."/>
            <person name="Pohl T."/>
            <person name="Merkel B.J."/>
            <person name="Hornburger P."/>
            <person name="Mueller R.-W."/>
            <person name="Bruemmer F."/>
            <person name="Labrenz M."/>
            <person name="Spormann A.M."/>
            <person name="Op den Camp H."/>
            <person name="Overmann J."/>
            <person name="Amann R."/>
            <person name="Jetten M.S.M."/>
            <person name="Mascher T."/>
            <person name="Medema M.H."/>
            <person name="Devos D.P."/>
            <person name="Kaster A.-K."/>
            <person name="Ovreas L."/>
            <person name="Rohde M."/>
            <person name="Galperin M.Y."/>
            <person name="Jogler C."/>
        </authorList>
    </citation>
    <scope>NUCLEOTIDE SEQUENCE [LARGE SCALE GENOMIC DNA]</scope>
    <source>
        <strain evidence="11 12">Pan216</strain>
    </source>
</reference>
<evidence type="ECO:0000256" key="9">
    <source>
        <dbReference type="RuleBase" id="RU365103"/>
    </source>
</evidence>
<dbReference type="PANTHER" id="PTHR42755">
    <property type="entry name" value="3-DEOXY-MANNO-OCTULOSONATE CYTIDYLYLTRANSFERASE"/>
    <property type="match status" value="1"/>
</dbReference>
<dbReference type="Proteomes" id="UP000317093">
    <property type="component" value="Chromosome"/>
</dbReference>
<accession>A0A518B5P1</accession>
<dbReference type="KEGG" id="knv:Pan216_31650"/>
<keyword evidence="9" id="KW-1003">Cell membrane</keyword>
<dbReference type="EMBL" id="CP036279">
    <property type="protein sequence ID" value="QDU62298.1"/>
    <property type="molecule type" value="Genomic_DNA"/>
</dbReference>
<evidence type="ECO:0000256" key="7">
    <source>
        <dbReference type="PIRSR" id="PIRSR639901-1"/>
    </source>
</evidence>
<evidence type="ECO:0000256" key="8">
    <source>
        <dbReference type="PIRSR" id="PIRSR639901-2"/>
    </source>
</evidence>
<dbReference type="GO" id="GO:0009245">
    <property type="term" value="P:lipid A biosynthetic process"/>
    <property type="evidence" value="ECO:0007669"/>
    <property type="project" value="TreeGrafter"/>
</dbReference>
<dbReference type="UniPathway" id="UPA00958"/>
<evidence type="ECO:0000313" key="11">
    <source>
        <dbReference type="EMBL" id="QDU62298.1"/>
    </source>
</evidence>
<sequence>MPPRILDALYLALLTLSLPYWLFKAATTGKYREGIASKLLGKAPEGLDGRPTVWIHAVSVGEVLLLRPLLGRLEASCPDYQFVLSTTTNTGYAVAKEKFRGTPVFYAPFDFTWAIRRVLGDLQPSLLMLVELELWPNLLSEAKRHNIPVVVINARMSERSFGGYQKIASLLRPSLEAIDWWGVQDQSYAGRIKALVGPSTAMTVTGSIKYDGVATERWSPDTNRLRRLLGFREEKILIAGSTMADEESMILDVWESLRQQFPELRLVLVPRHQERFGAVARLLEQRGICVVRRSQLDAPLDAPAPVTLVDTIGELGHLWGLADIAYVGGSMNCGRGGQSMIEPAAVGVPCCFGPETWNFRHTVAHLLEVRGAVAVDDARDLAATLEHWIRAPEEAEAMGQRARAFIRSQQGALDATAREIESRLGTGPEAQRQISA</sequence>
<dbReference type="EC" id="2.4.99.12" evidence="2 9"/>
<feature type="site" description="Transition state stabilizer" evidence="8">
    <location>
        <position position="209"/>
    </location>
</feature>
<name>A0A518B5P1_9BACT</name>
<comment type="subcellular location">
    <subcellularLocation>
        <location evidence="9">Cell membrane</location>
    </subcellularLocation>
</comment>
<keyword evidence="9" id="KW-0472">Membrane</keyword>
<evidence type="ECO:0000313" key="12">
    <source>
        <dbReference type="Proteomes" id="UP000317093"/>
    </source>
</evidence>
<comment type="pathway">
    <text evidence="1 9">Bacterial outer membrane biogenesis; LPS core biosynthesis.</text>
</comment>
<dbReference type="PANTHER" id="PTHR42755:SF1">
    <property type="entry name" value="3-DEOXY-D-MANNO-OCTULOSONIC ACID TRANSFERASE, MITOCHONDRIAL-RELATED"/>
    <property type="match status" value="1"/>
</dbReference>
<dbReference type="InterPro" id="IPR038107">
    <property type="entry name" value="Glycos_transf_N_sf"/>
</dbReference>
<comment type="similarity">
    <text evidence="9">Belongs to the glycosyltransferase group 1 family.</text>
</comment>
<dbReference type="SUPFAM" id="SSF53756">
    <property type="entry name" value="UDP-Glycosyltransferase/glycogen phosphorylase"/>
    <property type="match status" value="1"/>
</dbReference>
<protein>
    <recommendedName>
        <fullName evidence="3 9">3-deoxy-D-manno-octulosonic acid transferase</fullName>
        <shortName evidence="9">Kdo transferase</shortName>
        <ecNumber evidence="2 9">2.4.99.12</ecNumber>
    </recommendedName>
    <alternativeName>
        <fullName evidence="5 9">Lipid IV(A) 3-deoxy-D-manno-octulosonic acid transferase</fullName>
    </alternativeName>
</protein>
<evidence type="ECO:0000256" key="4">
    <source>
        <dbReference type="ARBA" id="ARBA00022679"/>
    </source>
</evidence>
<evidence type="ECO:0000256" key="5">
    <source>
        <dbReference type="ARBA" id="ARBA00031445"/>
    </source>
</evidence>
<feature type="active site" description="Proton acceptor" evidence="7">
    <location>
        <position position="62"/>
    </location>
</feature>
<evidence type="ECO:0000256" key="3">
    <source>
        <dbReference type="ARBA" id="ARBA00019077"/>
    </source>
</evidence>
<gene>
    <name evidence="11" type="primary">waaA</name>
    <name evidence="11" type="ORF">Pan216_31650</name>
</gene>
<feature type="site" description="Transition state stabilizer" evidence="8">
    <location>
        <position position="131"/>
    </location>
</feature>
<organism evidence="11 12">
    <name type="scientific">Kolteria novifilia</name>
    <dbReference type="NCBI Taxonomy" id="2527975"/>
    <lineage>
        <taxon>Bacteria</taxon>
        <taxon>Pseudomonadati</taxon>
        <taxon>Planctomycetota</taxon>
        <taxon>Planctomycetia</taxon>
        <taxon>Kolteriales</taxon>
        <taxon>Kolteriaceae</taxon>
        <taxon>Kolteria</taxon>
    </lineage>
</organism>
<evidence type="ECO:0000259" key="10">
    <source>
        <dbReference type="Pfam" id="PF04413"/>
    </source>
</evidence>
<dbReference type="AlphaFoldDB" id="A0A518B5P1"/>
<comment type="function">
    <text evidence="9">Involved in lipopolysaccharide (LPS) biosynthesis. Catalyzes the transfer of 3-deoxy-D-manno-octulosonate (Kdo) residue(s) from CMP-Kdo to lipid IV(A), the tetraacyldisaccharide-1,4'-bisphosphate precursor of lipid A.</text>
</comment>
<keyword evidence="9" id="KW-0448">Lipopolysaccharide biosynthesis</keyword>
<dbReference type="GO" id="GO:0009244">
    <property type="term" value="P:lipopolysaccharide core region biosynthetic process"/>
    <property type="evidence" value="ECO:0007669"/>
    <property type="project" value="UniProtKB-UniRule"/>
</dbReference>
<dbReference type="GO" id="GO:0043842">
    <property type="term" value="F:Kdo transferase activity"/>
    <property type="evidence" value="ECO:0007669"/>
    <property type="project" value="UniProtKB-EC"/>
</dbReference>
<dbReference type="Gene3D" id="3.40.50.2000">
    <property type="entry name" value="Glycogen Phosphorylase B"/>
    <property type="match status" value="1"/>
</dbReference>
<comment type="catalytic activity">
    <reaction evidence="6 9">
        <text>lipid IVA (E. coli) + CMP-3-deoxy-beta-D-manno-octulosonate = alpha-Kdo-(2-&gt;6)-lipid IVA (E. coli) + CMP + H(+)</text>
        <dbReference type="Rhea" id="RHEA:28066"/>
        <dbReference type="ChEBI" id="CHEBI:15378"/>
        <dbReference type="ChEBI" id="CHEBI:58603"/>
        <dbReference type="ChEBI" id="CHEBI:60364"/>
        <dbReference type="ChEBI" id="CHEBI:60377"/>
        <dbReference type="ChEBI" id="CHEBI:85987"/>
        <dbReference type="EC" id="2.4.99.12"/>
    </reaction>
</comment>
<evidence type="ECO:0000256" key="2">
    <source>
        <dbReference type="ARBA" id="ARBA00012621"/>
    </source>
</evidence>
<dbReference type="RefSeq" id="WP_419192554.1">
    <property type="nucleotide sequence ID" value="NZ_CP036279.1"/>
</dbReference>
<dbReference type="Pfam" id="PF04413">
    <property type="entry name" value="Glycos_transf_N"/>
    <property type="match status" value="1"/>
</dbReference>
<evidence type="ECO:0000256" key="1">
    <source>
        <dbReference type="ARBA" id="ARBA00004713"/>
    </source>
</evidence>
<keyword evidence="4 9" id="KW-0808">Transferase</keyword>
<evidence type="ECO:0000256" key="6">
    <source>
        <dbReference type="ARBA" id="ARBA00049183"/>
    </source>
</evidence>
<proteinExistence type="inferred from homology"/>
<dbReference type="GO" id="GO:0005886">
    <property type="term" value="C:plasma membrane"/>
    <property type="evidence" value="ECO:0007669"/>
    <property type="project" value="UniProtKB-SubCell"/>
</dbReference>
<dbReference type="InterPro" id="IPR007507">
    <property type="entry name" value="Glycos_transf_N"/>
</dbReference>
<keyword evidence="12" id="KW-1185">Reference proteome</keyword>
<feature type="domain" description="3-deoxy-D-manno-octulosonic-acid transferase N-terminal" evidence="10">
    <location>
        <begin position="48"/>
        <end position="211"/>
    </location>
</feature>
<dbReference type="Gene3D" id="3.40.50.11720">
    <property type="entry name" value="3-Deoxy-D-manno-octulosonic-acid transferase, N-terminal domain"/>
    <property type="match status" value="1"/>
</dbReference>